<evidence type="ECO:0000313" key="11">
    <source>
        <dbReference type="Proteomes" id="UP000554286"/>
    </source>
</evidence>
<dbReference type="PANTHER" id="PTHR24221:SF654">
    <property type="entry name" value="ATP-BINDING CASSETTE SUB-FAMILY B MEMBER 6"/>
    <property type="match status" value="1"/>
</dbReference>
<reference evidence="10 11" key="1">
    <citation type="submission" date="2020-08" db="EMBL/GenBank/DDBJ databases">
        <title>Genome sequencing of Purple Non-Sulfur Bacteria from various extreme environments.</title>
        <authorList>
            <person name="Mayer M."/>
        </authorList>
    </citation>
    <scope>NUCLEOTIDE SEQUENCE [LARGE SCALE GENOMIC DNA]</scope>
    <source>
        <strain evidence="10 11">JA131</strain>
    </source>
</reference>
<dbReference type="InterPro" id="IPR003593">
    <property type="entry name" value="AAA+_ATPase"/>
</dbReference>
<dbReference type="InterPro" id="IPR011527">
    <property type="entry name" value="ABC1_TM_dom"/>
</dbReference>
<keyword evidence="6 7" id="KW-0472">Membrane</keyword>
<dbReference type="GO" id="GO:0016887">
    <property type="term" value="F:ATP hydrolysis activity"/>
    <property type="evidence" value="ECO:0007669"/>
    <property type="project" value="InterPro"/>
</dbReference>
<dbReference type="GO" id="GO:0140359">
    <property type="term" value="F:ABC-type transporter activity"/>
    <property type="evidence" value="ECO:0007669"/>
    <property type="project" value="InterPro"/>
</dbReference>
<comment type="subcellular location">
    <subcellularLocation>
        <location evidence="1">Cell membrane</location>
        <topology evidence="1">Multi-pass membrane protein</topology>
    </subcellularLocation>
</comment>
<dbReference type="Pfam" id="PF00664">
    <property type="entry name" value="ABC_membrane"/>
    <property type="match status" value="1"/>
</dbReference>
<dbReference type="Gene3D" id="3.40.50.300">
    <property type="entry name" value="P-loop containing nucleotide triphosphate hydrolases"/>
    <property type="match status" value="1"/>
</dbReference>
<evidence type="ECO:0000256" key="7">
    <source>
        <dbReference type="SAM" id="Phobius"/>
    </source>
</evidence>
<dbReference type="RefSeq" id="WP_184046756.1">
    <property type="nucleotide sequence ID" value="NZ_JACIGK010000026.1"/>
</dbReference>
<dbReference type="GO" id="GO:0005524">
    <property type="term" value="F:ATP binding"/>
    <property type="evidence" value="ECO:0007669"/>
    <property type="project" value="UniProtKB-KW"/>
</dbReference>
<dbReference type="InterPro" id="IPR036640">
    <property type="entry name" value="ABC1_TM_sf"/>
</dbReference>
<keyword evidence="11" id="KW-1185">Reference proteome</keyword>
<dbReference type="InterPro" id="IPR003439">
    <property type="entry name" value="ABC_transporter-like_ATP-bd"/>
</dbReference>
<evidence type="ECO:0000313" key="10">
    <source>
        <dbReference type="EMBL" id="MBB4267397.1"/>
    </source>
</evidence>
<keyword evidence="3" id="KW-0547">Nucleotide-binding</keyword>
<feature type="transmembrane region" description="Helical" evidence="7">
    <location>
        <begin position="250"/>
        <end position="273"/>
    </location>
</feature>
<dbReference type="CDD" id="cd07346">
    <property type="entry name" value="ABC_6TM_exporters"/>
    <property type="match status" value="1"/>
</dbReference>
<comment type="caution">
    <text evidence="10">The sequence shown here is derived from an EMBL/GenBank/DDBJ whole genome shotgun (WGS) entry which is preliminary data.</text>
</comment>
<dbReference type="Gene3D" id="1.20.1560.10">
    <property type="entry name" value="ABC transporter type 1, transmembrane domain"/>
    <property type="match status" value="1"/>
</dbReference>
<feature type="domain" description="ABC transmembrane type-1" evidence="9">
    <location>
        <begin position="141"/>
        <end position="420"/>
    </location>
</feature>
<dbReference type="InterPro" id="IPR039421">
    <property type="entry name" value="Type_1_exporter"/>
</dbReference>
<dbReference type="Proteomes" id="UP000554286">
    <property type="component" value="Unassembled WGS sequence"/>
</dbReference>
<dbReference type="SUPFAM" id="SSF90123">
    <property type="entry name" value="ABC transporter transmembrane region"/>
    <property type="match status" value="1"/>
</dbReference>
<organism evidence="10 11">
    <name type="scientific">Roseospira visakhapatnamensis</name>
    <dbReference type="NCBI Taxonomy" id="390880"/>
    <lineage>
        <taxon>Bacteria</taxon>
        <taxon>Pseudomonadati</taxon>
        <taxon>Pseudomonadota</taxon>
        <taxon>Alphaproteobacteria</taxon>
        <taxon>Rhodospirillales</taxon>
        <taxon>Rhodospirillaceae</taxon>
        <taxon>Roseospira</taxon>
    </lineage>
</organism>
<evidence type="ECO:0000259" key="9">
    <source>
        <dbReference type="PROSITE" id="PS50929"/>
    </source>
</evidence>
<name>A0A7W6RFC1_9PROT</name>
<evidence type="ECO:0000256" key="1">
    <source>
        <dbReference type="ARBA" id="ARBA00004651"/>
    </source>
</evidence>
<feature type="transmembrane region" description="Helical" evidence="7">
    <location>
        <begin position="371"/>
        <end position="389"/>
    </location>
</feature>
<dbReference type="AlphaFoldDB" id="A0A7W6RFC1"/>
<dbReference type="Pfam" id="PF00005">
    <property type="entry name" value="ABC_tran"/>
    <property type="match status" value="1"/>
</dbReference>
<dbReference type="InterPro" id="IPR027417">
    <property type="entry name" value="P-loop_NTPase"/>
</dbReference>
<keyword evidence="5 7" id="KW-1133">Transmembrane helix</keyword>
<dbReference type="GO" id="GO:0005886">
    <property type="term" value="C:plasma membrane"/>
    <property type="evidence" value="ECO:0007669"/>
    <property type="project" value="UniProtKB-SubCell"/>
</dbReference>
<gene>
    <name evidence="10" type="ORF">GGD89_003041</name>
</gene>
<keyword evidence="2 7" id="KW-0812">Transmembrane</keyword>
<feature type="transmembrane region" description="Helical" evidence="7">
    <location>
        <begin position="401"/>
        <end position="423"/>
    </location>
</feature>
<feature type="domain" description="ABC transporter" evidence="8">
    <location>
        <begin position="452"/>
        <end position="679"/>
    </location>
</feature>
<evidence type="ECO:0000256" key="2">
    <source>
        <dbReference type="ARBA" id="ARBA00022692"/>
    </source>
</evidence>
<dbReference type="SMART" id="SM00382">
    <property type="entry name" value="AAA"/>
    <property type="match status" value="1"/>
</dbReference>
<evidence type="ECO:0000256" key="3">
    <source>
        <dbReference type="ARBA" id="ARBA00022741"/>
    </source>
</evidence>
<dbReference type="GO" id="GO:0034040">
    <property type="term" value="F:ATPase-coupled lipid transmembrane transporter activity"/>
    <property type="evidence" value="ECO:0007669"/>
    <property type="project" value="TreeGrafter"/>
</dbReference>
<sequence length="679" mass="72659">MRRHRRPLTDHRLTAIRHLEDRLGVSILQARGDRPRAWWQRRPLATLRPVTLPEDWHAPDPIEVAALVGPHDRPMAVLGGAGGARKVFDPDSRRVRPADAETATRLGRDGASVVRQLPGPPAPGLLGVLRAMLPGQRHRIVLMMAAAVVSALLGLALPMATNWVFDSIIPEERYDRLALVVVGLSGLAVVLAALDYGRSVLLMTLVLRIDRRLSLGLYDRLLRAPLAFHRRFGVADLVAQTLDVGTIRQVVGPMVLTGVVAIAFATANLGYMVWLSPPLALMSLPLAAGFGLAIWALLRRQAAGETRVMTGEAAASTVLTQGLANLAFLRERAAERRAFQAWRRHHGAVQRDMRALLRTVSLVSALRQSSMLLAPAGLFGVILLAPTTLETGALLAFNAAFGQLLFAFMSFAEAGTAVVRVVAPYRRMLPILEQRPESDVGLRPASFETASIDVHGLTFHFESTAAPALRDVSLHIDAGEIVALTGPSGSGKSTLLHLLLGLERPPAGAIVIGGQPHEEMDTASLCRRIGVVLQDAPLLFDTIGDNIRNGRADIIDEEVDAAARLAGLDPTPAGLAMPVRDADATAGLRVRVALARAAAGQPDLLFLDEVTDTFGRAEVEQVVARLRATGTTGVLVTHQEAAMRAADRVILLDQGQVRADGPFGALGLPLAALDGPFEA</sequence>
<accession>A0A7W6RFC1</accession>
<keyword evidence="4" id="KW-0067">ATP-binding</keyword>
<dbReference type="PROSITE" id="PS50929">
    <property type="entry name" value="ABC_TM1F"/>
    <property type="match status" value="1"/>
</dbReference>
<proteinExistence type="predicted"/>
<dbReference type="SUPFAM" id="SSF52540">
    <property type="entry name" value="P-loop containing nucleoside triphosphate hydrolases"/>
    <property type="match status" value="1"/>
</dbReference>
<evidence type="ECO:0000259" key="8">
    <source>
        <dbReference type="PROSITE" id="PS50893"/>
    </source>
</evidence>
<protein>
    <submittedName>
        <fullName evidence="10">ABC-type bacteriocin/lantibiotic exporter with double-glycine peptidase domain</fullName>
    </submittedName>
</protein>
<dbReference type="EMBL" id="JACIGK010000026">
    <property type="protein sequence ID" value="MBB4267397.1"/>
    <property type="molecule type" value="Genomic_DNA"/>
</dbReference>
<evidence type="ECO:0000256" key="6">
    <source>
        <dbReference type="ARBA" id="ARBA00023136"/>
    </source>
</evidence>
<evidence type="ECO:0000256" key="4">
    <source>
        <dbReference type="ARBA" id="ARBA00022840"/>
    </source>
</evidence>
<feature type="transmembrane region" description="Helical" evidence="7">
    <location>
        <begin position="279"/>
        <end position="298"/>
    </location>
</feature>
<dbReference type="PROSITE" id="PS50893">
    <property type="entry name" value="ABC_TRANSPORTER_2"/>
    <property type="match status" value="1"/>
</dbReference>
<dbReference type="PANTHER" id="PTHR24221">
    <property type="entry name" value="ATP-BINDING CASSETTE SUB-FAMILY B"/>
    <property type="match status" value="1"/>
</dbReference>
<evidence type="ECO:0000256" key="5">
    <source>
        <dbReference type="ARBA" id="ARBA00022989"/>
    </source>
</evidence>
<feature type="transmembrane region" description="Helical" evidence="7">
    <location>
        <begin position="140"/>
        <end position="165"/>
    </location>
</feature>
<feature type="transmembrane region" description="Helical" evidence="7">
    <location>
        <begin position="177"/>
        <end position="194"/>
    </location>
</feature>